<organism evidence="1">
    <name type="scientific">uncultured Vibrionales bacterium HF0010_22E23</name>
    <dbReference type="NCBI Taxonomy" id="710999"/>
    <lineage>
        <taxon>Bacteria</taxon>
        <taxon>Pseudomonadati</taxon>
        <taxon>Pseudomonadota</taxon>
        <taxon>Gammaproteobacteria</taxon>
        <taxon>Vibrionales</taxon>
        <taxon>environmental samples</taxon>
    </lineage>
</organism>
<dbReference type="AlphaFoldDB" id="E0XRJ4"/>
<sequence length="78" mass="9032">MISKYQKNGYCEMRGFNKTGLKRVDETCRKTNWEKFAVKMQKAPAFLLRLEMWQGWRDSNPQHADLESAALPIGATPL</sequence>
<reference evidence="1" key="1">
    <citation type="journal article" date="2011" name="Environ. Microbiol.">
        <title>Time-series analyses of Monterey Bay coastal microbial picoplankton using a 'genome proxy' microarray.</title>
        <authorList>
            <person name="Rich V.I."/>
            <person name="Pham V.D."/>
            <person name="Eppley J."/>
            <person name="Shi Y."/>
            <person name="DeLong E.F."/>
        </authorList>
    </citation>
    <scope>NUCLEOTIDE SEQUENCE</scope>
</reference>
<name>E0XRJ4_9GAMM</name>
<dbReference type="AntiFam" id="ANF00011">
    <property type="entry name" value="tRNA translation"/>
</dbReference>
<dbReference type="EMBL" id="GU474852">
    <property type="protein sequence ID" value="ADI17035.1"/>
    <property type="molecule type" value="Genomic_DNA"/>
</dbReference>
<proteinExistence type="predicted"/>
<protein>
    <submittedName>
        <fullName evidence="1">Uncharacterized protein</fullName>
    </submittedName>
</protein>
<accession>E0XRJ4</accession>
<evidence type="ECO:0000313" key="1">
    <source>
        <dbReference type="EMBL" id="ADI17035.1"/>
    </source>
</evidence>